<dbReference type="RefSeq" id="WP_171001506.1">
    <property type="nucleotide sequence ID" value="NZ_BJDJ01000024.1"/>
</dbReference>
<sequence>MAQNVRKGFTLLESSVVLVLLGSMLLISMYQFPSRQQQITNEKMFWEQFNVLWHQSIYQASSKHEAWWVMFDQATGNQPAKVSFIRAKPWHKSEDIRITLPVPKTIDYKRTTATRGRIAISPTGHPRPSKTIFVSTLKKETITITTLMGWGAYHTTVTKK</sequence>
<evidence type="ECO:0000256" key="3">
    <source>
        <dbReference type="SAM" id="Phobius"/>
    </source>
</evidence>
<accession>A0ABW1S0R0</accession>
<dbReference type="NCBIfam" id="TIGR02532">
    <property type="entry name" value="IV_pilin_GFxxxE"/>
    <property type="match status" value="1"/>
</dbReference>
<name>A0ABW1S0R0_9LACO</name>
<keyword evidence="3" id="KW-1133">Transmembrane helix</keyword>
<evidence type="ECO:0000256" key="2">
    <source>
        <dbReference type="ARBA" id="ARBA00023287"/>
    </source>
</evidence>
<reference evidence="5" key="1">
    <citation type="journal article" date="2019" name="Int. J. Syst. Evol. Microbiol.">
        <title>The Global Catalogue of Microorganisms (GCM) 10K type strain sequencing project: providing services to taxonomists for standard genome sequencing and annotation.</title>
        <authorList>
            <consortium name="The Broad Institute Genomics Platform"/>
            <consortium name="The Broad Institute Genome Sequencing Center for Infectious Disease"/>
            <person name="Wu L."/>
            <person name="Ma J."/>
        </authorList>
    </citation>
    <scope>NUCLEOTIDE SEQUENCE [LARGE SCALE GENOMIC DNA]</scope>
    <source>
        <strain evidence="5">CCM 8933</strain>
    </source>
</reference>
<evidence type="ECO:0000256" key="1">
    <source>
        <dbReference type="ARBA" id="ARBA00004241"/>
    </source>
</evidence>
<organism evidence="4 5">
    <name type="scientific">Lactiplantibacillus daowaiensis</name>
    <dbReference type="NCBI Taxonomy" id="2559918"/>
    <lineage>
        <taxon>Bacteria</taxon>
        <taxon>Bacillati</taxon>
        <taxon>Bacillota</taxon>
        <taxon>Bacilli</taxon>
        <taxon>Lactobacillales</taxon>
        <taxon>Lactobacillaceae</taxon>
        <taxon>Lactiplantibacillus</taxon>
    </lineage>
</organism>
<dbReference type="PROSITE" id="PS00409">
    <property type="entry name" value="PROKAR_NTER_METHYL"/>
    <property type="match status" value="1"/>
</dbReference>
<keyword evidence="3" id="KW-0812">Transmembrane</keyword>
<proteinExistence type="predicted"/>
<gene>
    <name evidence="4" type="ORF">ACFP5Y_07680</name>
</gene>
<dbReference type="EMBL" id="JBHSSC010000033">
    <property type="protein sequence ID" value="MFC6181095.1"/>
    <property type="molecule type" value="Genomic_DNA"/>
</dbReference>
<evidence type="ECO:0000313" key="5">
    <source>
        <dbReference type="Proteomes" id="UP001596282"/>
    </source>
</evidence>
<comment type="subcellular location">
    <subcellularLocation>
        <location evidence="1">Cell surface</location>
    </subcellularLocation>
</comment>
<feature type="transmembrane region" description="Helical" evidence="3">
    <location>
        <begin position="12"/>
        <end position="32"/>
    </location>
</feature>
<comment type="caution">
    <text evidence="4">The sequence shown here is derived from an EMBL/GenBank/DDBJ whole genome shotgun (WGS) entry which is preliminary data.</text>
</comment>
<keyword evidence="5" id="KW-1185">Reference proteome</keyword>
<protein>
    <submittedName>
        <fullName evidence="4">Prepilin-type N-terminal cleavage/methylation domain-containing protein</fullName>
    </submittedName>
</protein>
<dbReference type="InterPro" id="IPR012902">
    <property type="entry name" value="N_methyl_site"/>
</dbReference>
<evidence type="ECO:0000313" key="4">
    <source>
        <dbReference type="EMBL" id="MFC6181095.1"/>
    </source>
</evidence>
<keyword evidence="3" id="KW-0472">Membrane</keyword>
<keyword evidence="2" id="KW-0178">Competence</keyword>
<dbReference type="Proteomes" id="UP001596282">
    <property type="component" value="Unassembled WGS sequence"/>
</dbReference>